<evidence type="ECO:0000256" key="1">
    <source>
        <dbReference type="SAM" id="Phobius"/>
    </source>
</evidence>
<geneLocation type="plasmid" evidence="3">
    <name>plasmid_59kb</name>
</geneLocation>
<dbReference type="EMBL" id="CP000718">
    <property type="protein sequence ID" value="ABS45617.1"/>
    <property type="molecule type" value="Genomic_DNA"/>
</dbReference>
<reference evidence="2 3" key="1">
    <citation type="journal article" date="2007" name="PLoS Genet.">
        <title>The complete genome sequence of Yersinia pseudotuberculosis IP31758, the causative agent of Far East scarlet-like fever.</title>
        <authorList>
            <person name="Eppinger M."/>
            <person name="Rosovitz M.J."/>
            <person name="Fricke W.F."/>
            <person name="Rasko D.A."/>
            <person name="Kokorina G."/>
            <person name="Fayolle C."/>
            <person name="Lindler L.E."/>
            <person name="Carniel E."/>
            <person name="Ravel J."/>
        </authorList>
    </citation>
    <scope>NUCLEOTIDE SEQUENCE [LARGE SCALE GENOMIC DNA]</scope>
    <source>
        <strain evidence="2 3">IP 31758</strain>
        <plasmid evidence="3">Plasmid plasmid_59kb</plasmid>
    </source>
</reference>
<keyword evidence="1" id="KW-0812">Transmembrane</keyword>
<evidence type="ECO:0000313" key="3">
    <source>
        <dbReference type="Proteomes" id="UP000002412"/>
    </source>
</evidence>
<name>A0A0U1QTA8_YERP3</name>
<organism evidence="2 3">
    <name type="scientific">Yersinia pseudotuberculosis serotype O:1b (strain IP 31758)</name>
    <dbReference type="NCBI Taxonomy" id="349747"/>
    <lineage>
        <taxon>Bacteria</taxon>
        <taxon>Pseudomonadati</taxon>
        <taxon>Pseudomonadota</taxon>
        <taxon>Gammaproteobacteria</taxon>
        <taxon>Enterobacterales</taxon>
        <taxon>Yersiniaceae</taxon>
        <taxon>Yersinia</taxon>
    </lineage>
</organism>
<dbReference type="Proteomes" id="UP000002412">
    <property type="component" value="Plasmid p_59kb"/>
</dbReference>
<gene>
    <name evidence="2" type="ordered locus">YpsIP31758_A0018</name>
</gene>
<dbReference type="KEGG" id="ypi:YpsIP31758_A0018"/>
<keyword evidence="2" id="KW-0614">Plasmid</keyword>
<proteinExistence type="predicted"/>
<dbReference type="AlphaFoldDB" id="A0A0U1QTA8"/>
<accession>A0A0U1QTA8</accession>
<sequence>MTGIFISSGMTMLHWLNTHIGTDWATYQGWGISIIGLGISVIGIIGAPKIIKKYKLRQTNKNNNGNINQAGRDLNITTINHISHAKTESGIEEKKKAHDLNIIEEILTLLPYEATLNEAEQSSIVGMTYQFARNLDEAGKYRDENYRLYNYAVNEVKDNFIIAITAFYNSLTPFLTVDHPEREPLRLDLPYDWRNNPKSEKTYRKYQSEMCETSAVMIENYKLFIKTIKENDFITDTI</sequence>
<keyword evidence="1" id="KW-1133">Transmembrane helix</keyword>
<evidence type="ECO:0000313" key="2">
    <source>
        <dbReference type="EMBL" id="ABS45617.1"/>
    </source>
</evidence>
<protein>
    <submittedName>
        <fullName evidence="2">Uncharacterized protein</fullName>
    </submittedName>
</protein>
<keyword evidence="1" id="KW-0472">Membrane</keyword>
<dbReference type="HOGENOM" id="CLU_1213641_0_0_6"/>
<feature type="transmembrane region" description="Helical" evidence="1">
    <location>
        <begin position="30"/>
        <end position="51"/>
    </location>
</feature>